<keyword evidence="2 5" id="KW-0812">Transmembrane</keyword>
<keyword evidence="8" id="KW-1185">Reference proteome</keyword>
<keyword evidence="4 5" id="KW-0472">Membrane</keyword>
<dbReference type="InterPro" id="IPR050307">
    <property type="entry name" value="Sterol_Desaturase_Related"/>
</dbReference>
<comment type="caution">
    <text evidence="7">The sequence shown here is derived from an EMBL/GenBank/DDBJ whole genome shotgun (WGS) entry which is preliminary data.</text>
</comment>
<dbReference type="GO" id="GO:0008610">
    <property type="term" value="P:lipid biosynthetic process"/>
    <property type="evidence" value="ECO:0007669"/>
    <property type="project" value="InterPro"/>
</dbReference>
<feature type="transmembrane region" description="Helical" evidence="5">
    <location>
        <begin position="32"/>
        <end position="58"/>
    </location>
</feature>
<dbReference type="EMBL" id="JAPXFL010000003">
    <property type="protein sequence ID" value="KAK9509196.1"/>
    <property type="molecule type" value="Genomic_DNA"/>
</dbReference>
<dbReference type="GO" id="GO:0005506">
    <property type="term" value="F:iron ion binding"/>
    <property type="evidence" value="ECO:0007669"/>
    <property type="project" value="InterPro"/>
</dbReference>
<evidence type="ECO:0000256" key="2">
    <source>
        <dbReference type="ARBA" id="ARBA00022692"/>
    </source>
</evidence>
<dbReference type="Proteomes" id="UP001461498">
    <property type="component" value="Unassembled WGS sequence"/>
</dbReference>
<feature type="transmembrane region" description="Helical" evidence="5">
    <location>
        <begin position="125"/>
        <end position="143"/>
    </location>
</feature>
<dbReference type="PANTHER" id="PTHR11863">
    <property type="entry name" value="STEROL DESATURASE"/>
    <property type="match status" value="1"/>
</dbReference>
<evidence type="ECO:0000256" key="4">
    <source>
        <dbReference type="ARBA" id="ARBA00023136"/>
    </source>
</evidence>
<dbReference type="GO" id="GO:0016020">
    <property type="term" value="C:membrane"/>
    <property type="evidence" value="ECO:0007669"/>
    <property type="project" value="UniProtKB-SubCell"/>
</dbReference>
<dbReference type="InterPro" id="IPR006694">
    <property type="entry name" value="Fatty_acid_hydroxylase"/>
</dbReference>
<feature type="domain" description="Fatty acid hydroxylase" evidence="6">
    <location>
        <begin position="131"/>
        <end position="254"/>
    </location>
</feature>
<evidence type="ECO:0000313" key="7">
    <source>
        <dbReference type="EMBL" id="KAK9509196.1"/>
    </source>
</evidence>
<reference evidence="7 8" key="1">
    <citation type="submission" date="2022-12" db="EMBL/GenBank/DDBJ databases">
        <title>Chromosome-level genome assembly of true bugs.</title>
        <authorList>
            <person name="Ma L."/>
            <person name="Li H."/>
        </authorList>
    </citation>
    <scope>NUCLEOTIDE SEQUENCE [LARGE SCALE GENOMIC DNA]</scope>
    <source>
        <strain evidence="7">Lab_2022b</strain>
    </source>
</reference>
<feature type="transmembrane region" description="Helical" evidence="5">
    <location>
        <begin position="85"/>
        <end position="105"/>
    </location>
</feature>
<sequence length="289" mass="34105">MQIQRMWAGSGDIFQSGWDWILDTFGEDPKTYWIYGSLIHTFIVYWLFGALYTFWDVIDKPSLVRRYKVQPGTNEPVEKDKLIKVILQVLFNQIVVGYPIFVLSYEALKLRGELTPLRPLPSLHHAILEIMIFIIVEEIGFYYSHRLLHNKYIYKYIHKQHHEWTAPVAVTAIYCHPIEHIFSNLVPPFIGVLITKSHVVTAYVWFAMALMNTLNTHSGYHWPFLPSPESHDYHHLKFNQCYGVLGVLDWLHGTDLQFRASQNYKRHQTFFTLKPPREIYPDIPDDKKE</sequence>
<name>A0AAW1DDV4_9HEMI</name>
<gene>
    <name evidence="7" type="ORF">O3M35_006561</name>
</gene>
<proteinExistence type="predicted"/>
<dbReference type="GO" id="GO:0016491">
    <property type="term" value="F:oxidoreductase activity"/>
    <property type="evidence" value="ECO:0007669"/>
    <property type="project" value="InterPro"/>
</dbReference>
<keyword evidence="3 5" id="KW-1133">Transmembrane helix</keyword>
<evidence type="ECO:0000256" key="5">
    <source>
        <dbReference type="SAM" id="Phobius"/>
    </source>
</evidence>
<dbReference type="AlphaFoldDB" id="A0AAW1DDV4"/>
<evidence type="ECO:0000256" key="3">
    <source>
        <dbReference type="ARBA" id="ARBA00022989"/>
    </source>
</evidence>
<evidence type="ECO:0000313" key="8">
    <source>
        <dbReference type="Proteomes" id="UP001461498"/>
    </source>
</evidence>
<organism evidence="7 8">
    <name type="scientific">Rhynocoris fuscipes</name>
    <dbReference type="NCBI Taxonomy" id="488301"/>
    <lineage>
        <taxon>Eukaryota</taxon>
        <taxon>Metazoa</taxon>
        <taxon>Ecdysozoa</taxon>
        <taxon>Arthropoda</taxon>
        <taxon>Hexapoda</taxon>
        <taxon>Insecta</taxon>
        <taxon>Pterygota</taxon>
        <taxon>Neoptera</taxon>
        <taxon>Paraneoptera</taxon>
        <taxon>Hemiptera</taxon>
        <taxon>Heteroptera</taxon>
        <taxon>Panheteroptera</taxon>
        <taxon>Cimicomorpha</taxon>
        <taxon>Reduviidae</taxon>
        <taxon>Harpactorinae</taxon>
        <taxon>Harpactorini</taxon>
        <taxon>Rhynocoris</taxon>
    </lineage>
</organism>
<evidence type="ECO:0000259" key="6">
    <source>
        <dbReference type="Pfam" id="PF04116"/>
    </source>
</evidence>
<evidence type="ECO:0000256" key="1">
    <source>
        <dbReference type="ARBA" id="ARBA00004370"/>
    </source>
</evidence>
<accession>A0AAW1DDV4</accession>
<comment type="subcellular location">
    <subcellularLocation>
        <location evidence="1">Membrane</location>
    </subcellularLocation>
</comment>
<protein>
    <recommendedName>
        <fullName evidence="6">Fatty acid hydroxylase domain-containing protein</fullName>
    </recommendedName>
</protein>
<dbReference type="Pfam" id="PF04116">
    <property type="entry name" value="FA_hydroxylase"/>
    <property type="match status" value="1"/>
</dbReference>